<evidence type="ECO:0000313" key="3">
    <source>
        <dbReference type="EMBL" id="VEL36108.1"/>
    </source>
</evidence>
<dbReference type="EMBL" id="CAAALY010251430">
    <property type="protein sequence ID" value="VEL36108.1"/>
    <property type="molecule type" value="Genomic_DNA"/>
</dbReference>
<dbReference type="AlphaFoldDB" id="A0A448XGU5"/>
<gene>
    <name evidence="3" type="ORF">PXEA_LOCUS29548</name>
</gene>
<comment type="caution">
    <text evidence="3">The sequence shown here is derived from an EMBL/GenBank/DDBJ whole genome shotgun (WGS) entry which is preliminary data.</text>
</comment>
<dbReference type="InterPro" id="IPR022091">
    <property type="entry name" value="TMF_TATA-bd"/>
</dbReference>
<dbReference type="OrthoDB" id="74178at2759"/>
<proteinExistence type="predicted"/>
<sequence>MSELAQQTARANQLARLAGGELSAVRIASSVSPPHTTTSTSDHTTTDQSYKSLCLPASSEISDLLSQSLNLDIPISGVASESALNEPLAKIFNPYKGVETGSTNMHTANIVGDSLVTLNINRFLSSDDVTDELQRRYEALLQMYGELYEQNNELKLDLIDIKEMYKSQ</sequence>
<evidence type="ECO:0000256" key="1">
    <source>
        <dbReference type="SAM" id="MobiDB-lite"/>
    </source>
</evidence>
<dbReference type="Pfam" id="PF12325">
    <property type="entry name" value="TMF_TATA_bd"/>
    <property type="match status" value="1"/>
</dbReference>
<keyword evidence="4" id="KW-1185">Reference proteome</keyword>
<organism evidence="3 4">
    <name type="scientific">Protopolystoma xenopodis</name>
    <dbReference type="NCBI Taxonomy" id="117903"/>
    <lineage>
        <taxon>Eukaryota</taxon>
        <taxon>Metazoa</taxon>
        <taxon>Spiralia</taxon>
        <taxon>Lophotrochozoa</taxon>
        <taxon>Platyhelminthes</taxon>
        <taxon>Monogenea</taxon>
        <taxon>Polyopisthocotylea</taxon>
        <taxon>Polystomatidea</taxon>
        <taxon>Polystomatidae</taxon>
        <taxon>Protopolystoma</taxon>
    </lineage>
</organism>
<name>A0A448XGU5_9PLAT</name>
<protein>
    <recommendedName>
        <fullName evidence="2">TATA element modulatory factor 1 TATA binding domain-containing protein</fullName>
    </recommendedName>
</protein>
<dbReference type="Proteomes" id="UP000784294">
    <property type="component" value="Unassembled WGS sequence"/>
</dbReference>
<feature type="domain" description="TATA element modulatory factor 1 TATA binding" evidence="2">
    <location>
        <begin position="130"/>
        <end position="168"/>
    </location>
</feature>
<accession>A0A448XGU5</accession>
<reference evidence="3" key="1">
    <citation type="submission" date="2018-11" db="EMBL/GenBank/DDBJ databases">
        <authorList>
            <consortium name="Pathogen Informatics"/>
        </authorList>
    </citation>
    <scope>NUCLEOTIDE SEQUENCE</scope>
</reference>
<evidence type="ECO:0000259" key="2">
    <source>
        <dbReference type="Pfam" id="PF12325"/>
    </source>
</evidence>
<feature type="compositionally biased region" description="Low complexity" evidence="1">
    <location>
        <begin position="29"/>
        <end position="47"/>
    </location>
</feature>
<evidence type="ECO:0000313" key="4">
    <source>
        <dbReference type="Proteomes" id="UP000784294"/>
    </source>
</evidence>
<feature type="region of interest" description="Disordered" evidence="1">
    <location>
        <begin position="26"/>
        <end position="48"/>
    </location>
</feature>